<keyword evidence="3" id="KW-0949">S-adenosyl-L-methionine</keyword>
<proteinExistence type="predicted"/>
<keyword evidence="1" id="KW-0489">Methyltransferase</keyword>
<protein>
    <recommendedName>
        <fullName evidence="5">DOT1 domain-containing protein</fullName>
    </recommendedName>
</protein>
<organism evidence="6 7">
    <name type="scientific">Candidatus Dojkabacteria bacterium HGW-Dojkabacteria-1</name>
    <dbReference type="NCBI Taxonomy" id="2013761"/>
    <lineage>
        <taxon>Bacteria</taxon>
        <taxon>Candidatus Dojkabacteria</taxon>
    </lineage>
</organism>
<dbReference type="SUPFAM" id="SSF53335">
    <property type="entry name" value="S-adenosyl-L-methionine-dependent methyltransferases"/>
    <property type="match status" value="1"/>
</dbReference>
<keyword evidence="4" id="KW-0472">Membrane</keyword>
<evidence type="ECO:0000313" key="6">
    <source>
        <dbReference type="EMBL" id="PKN02914.1"/>
    </source>
</evidence>
<dbReference type="EMBL" id="PHAO01000001">
    <property type="protein sequence ID" value="PKN02914.1"/>
    <property type="molecule type" value="Genomic_DNA"/>
</dbReference>
<accession>A0A2N2F3X3</accession>
<feature type="transmembrane region" description="Helical" evidence="4">
    <location>
        <begin position="6"/>
        <end position="29"/>
    </location>
</feature>
<keyword evidence="4" id="KW-0812">Transmembrane</keyword>
<dbReference type="PANTHER" id="PTHR13610:SF11">
    <property type="entry name" value="METHYLTRANSFERASE DOMAIN-CONTAINING PROTEIN"/>
    <property type="match status" value="1"/>
</dbReference>
<dbReference type="InterPro" id="IPR026170">
    <property type="entry name" value="FAM173A/B"/>
</dbReference>
<evidence type="ECO:0000313" key="7">
    <source>
        <dbReference type="Proteomes" id="UP000233417"/>
    </source>
</evidence>
<dbReference type="InterPro" id="IPR029063">
    <property type="entry name" value="SAM-dependent_MTases_sf"/>
</dbReference>
<dbReference type="GO" id="GO:0032259">
    <property type="term" value="P:methylation"/>
    <property type="evidence" value="ECO:0007669"/>
    <property type="project" value="UniProtKB-KW"/>
</dbReference>
<dbReference type="CDD" id="cd02440">
    <property type="entry name" value="AdoMet_MTases"/>
    <property type="match status" value="1"/>
</dbReference>
<name>A0A2N2F3X3_9BACT</name>
<dbReference type="InterPro" id="IPR025789">
    <property type="entry name" value="DOT1_dom"/>
</dbReference>
<sequence>MPNGLALAVILLVIMLFLAYIVSIILNFLTPFYSTPKKVAKRIVDLFELSKDDSFADLGSGDGRMIFMTYNRYKCKSVGYEISPVLLVYFKIRKALTNPMNRKIELKEESFFTADLSNYNVVYCCLPQDLLVLLEKKFTHELKKGSKVFTYRNQLPNRNGKKFLIEDKEVYQYTF</sequence>
<dbReference type="Proteomes" id="UP000233417">
    <property type="component" value="Unassembled WGS sequence"/>
</dbReference>
<keyword evidence="2" id="KW-0808">Transferase</keyword>
<evidence type="ECO:0000256" key="2">
    <source>
        <dbReference type="ARBA" id="ARBA00022679"/>
    </source>
</evidence>
<evidence type="ECO:0000256" key="1">
    <source>
        <dbReference type="ARBA" id="ARBA00022603"/>
    </source>
</evidence>
<evidence type="ECO:0000259" key="5">
    <source>
        <dbReference type="Pfam" id="PF08123"/>
    </source>
</evidence>
<dbReference type="Gene3D" id="3.40.50.150">
    <property type="entry name" value="Vaccinia Virus protein VP39"/>
    <property type="match status" value="1"/>
</dbReference>
<keyword evidence="4" id="KW-1133">Transmembrane helix</keyword>
<dbReference type="AlphaFoldDB" id="A0A2N2F3X3"/>
<reference evidence="6 7" key="1">
    <citation type="journal article" date="2017" name="ISME J.">
        <title>Potential for microbial H2 and metal transformations associated with novel bacteria and archaea in deep terrestrial subsurface sediments.</title>
        <authorList>
            <person name="Hernsdorf A.W."/>
            <person name="Amano Y."/>
            <person name="Miyakawa K."/>
            <person name="Ise K."/>
            <person name="Suzuki Y."/>
            <person name="Anantharaman K."/>
            <person name="Probst A."/>
            <person name="Burstein D."/>
            <person name="Thomas B.C."/>
            <person name="Banfield J.F."/>
        </authorList>
    </citation>
    <scope>NUCLEOTIDE SEQUENCE [LARGE SCALE GENOMIC DNA]</scope>
    <source>
        <strain evidence="6">HGW-Dojkabacteria-1</strain>
    </source>
</reference>
<evidence type="ECO:0000256" key="3">
    <source>
        <dbReference type="ARBA" id="ARBA00022691"/>
    </source>
</evidence>
<comment type="caution">
    <text evidence="6">The sequence shown here is derived from an EMBL/GenBank/DDBJ whole genome shotgun (WGS) entry which is preliminary data.</text>
</comment>
<evidence type="ECO:0000256" key="4">
    <source>
        <dbReference type="SAM" id="Phobius"/>
    </source>
</evidence>
<dbReference type="GO" id="GO:0031151">
    <property type="term" value="F:histone H3K79 methyltransferase activity"/>
    <property type="evidence" value="ECO:0007669"/>
    <property type="project" value="InterPro"/>
</dbReference>
<gene>
    <name evidence="6" type="ORF">CVU76_02725</name>
</gene>
<dbReference type="Pfam" id="PF08123">
    <property type="entry name" value="DOT1"/>
    <property type="match status" value="1"/>
</dbReference>
<feature type="domain" description="DOT1" evidence="5">
    <location>
        <begin position="40"/>
        <end position="85"/>
    </location>
</feature>
<dbReference type="PANTHER" id="PTHR13610">
    <property type="entry name" value="METHYLTRANSFERASE DOMAIN-CONTAINING PROTEIN"/>
    <property type="match status" value="1"/>
</dbReference>